<dbReference type="Proteomes" id="UP000747110">
    <property type="component" value="Unassembled WGS sequence"/>
</dbReference>
<organism evidence="2 3">
    <name type="scientific">Volvox reticuliferus</name>
    <dbReference type="NCBI Taxonomy" id="1737510"/>
    <lineage>
        <taxon>Eukaryota</taxon>
        <taxon>Viridiplantae</taxon>
        <taxon>Chlorophyta</taxon>
        <taxon>core chlorophytes</taxon>
        <taxon>Chlorophyceae</taxon>
        <taxon>CS clade</taxon>
        <taxon>Chlamydomonadales</taxon>
        <taxon>Volvocaceae</taxon>
        <taxon>Volvox</taxon>
    </lineage>
</organism>
<dbReference type="EMBL" id="BNCP01000043">
    <property type="protein sequence ID" value="GIL88137.1"/>
    <property type="molecule type" value="Genomic_DNA"/>
</dbReference>
<sequence>ALRTSPQLVVLDVEVPSDGVRAGNCEHGGSGVATVAVRALLRCDEKTMVLRPVEELPLGPRASAPVLLQISPHPNGEGAVIQLANRHVWAYYRSRGGKLCCPSRLGVGTAMVQASGCLAAADGYDDGYVLQIRLGANLFDNRSFDVGIRAAERLFGHLVPGLQELVPARTSAAGPVGGGLTDERGAAVLGRLEGNADAADSSGGGSSSSRSSKGGSAGNGIMRATRAVATKVNGNASDPLSAARSGSYERADGGGDAGNRSGNGIDRGPGIGGGGGRRASAAGRRELSVPLPIHSLVITVIAEAWPEARSKVEFRYRFPRLLGMPTNAHHAYATLA</sequence>
<name>A0A8J4CYQ2_9CHLO</name>
<protein>
    <submittedName>
        <fullName evidence="2">Uncharacterized protein</fullName>
    </submittedName>
</protein>
<keyword evidence="3" id="KW-1185">Reference proteome</keyword>
<proteinExistence type="predicted"/>
<comment type="caution">
    <text evidence="2">The sequence shown here is derived from an EMBL/GenBank/DDBJ whole genome shotgun (WGS) entry which is preliminary data.</text>
</comment>
<evidence type="ECO:0000313" key="3">
    <source>
        <dbReference type="Proteomes" id="UP000747110"/>
    </source>
</evidence>
<evidence type="ECO:0000256" key="1">
    <source>
        <dbReference type="SAM" id="MobiDB-lite"/>
    </source>
</evidence>
<accession>A0A8J4CYQ2</accession>
<evidence type="ECO:0000313" key="2">
    <source>
        <dbReference type="EMBL" id="GIL88137.1"/>
    </source>
</evidence>
<feature type="non-terminal residue" evidence="2">
    <location>
        <position position="336"/>
    </location>
</feature>
<feature type="compositionally biased region" description="Low complexity" evidence="1">
    <location>
        <begin position="195"/>
        <end position="214"/>
    </location>
</feature>
<dbReference type="AlphaFoldDB" id="A0A8J4CYQ2"/>
<feature type="non-terminal residue" evidence="2">
    <location>
        <position position="1"/>
    </location>
</feature>
<feature type="region of interest" description="Disordered" evidence="1">
    <location>
        <begin position="195"/>
        <end position="281"/>
    </location>
</feature>
<dbReference type="OrthoDB" id="549216at2759"/>
<feature type="compositionally biased region" description="Gly residues" evidence="1">
    <location>
        <begin position="265"/>
        <end position="277"/>
    </location>
</feature>
<gene>
    <name evidence="2" type="ORF">Vretifemale_16230</name>
</gene>
<reference evidence="2" key="1">
    <citation type="journal article" date="2021" name="Proc. Natl. Acad. Sci. U.S.A.">
        <title>Three genomes in the algal genus Volvox reveal the fate of a haploid sex-determining region after a transition to homothallism.</title>
        <authorList>
            <person name="Yamamoto K."/>
            <person name="Hamaji T."/>
            <person name="Kawai-Toyooka H."/>
            <person name="Matsuzaki R."/>
            <person name="Takahashi F."/>
            <person name="Nishimura Y."/>
            <person name="Kawachi M."/>
            <person name="Noguchi H."/>
            <person name="Minakuchi Y."/>
            <person name="Umen J.G."/>
            <person name="Toyoda A."/>
            <person name="Nozaki H."/>
        </authorList>
    </citation>
    <scope>NUCLEOTIDE SEQUENCE</scope>
    <source>
        <strain evidence="2">NIES-3786</strain>
    </source>
</reference>